<dbReference type="PANTHER" id="PTHR43095">
    <property type="entry name" value="SUGAR KINASE"/>
    <property type="match status" value="1"/>
</dbReference>
<dbReference type="Proteomes" id="UP001314681">
    <property type="component" value="Unassembled WGS sequence"/>
</dbReference>
<keyword evidence="5" id="KW-0067">ATP-binding</keyword>
<dbReference type="SUPFAM" id="SSF53067">
    <property type="entry name" value="Actin-like ATPase domain"/>
    <property type="match status" value="2"/>
</dbReference>
<evidence type="ECO:0000256" key="4">
    <source>
        <dbReference type="ARBA" id="ARBA00022777"/>
    </source>
</evidence>
<evidence type="ECO:0000256" key="2">
    <source>
        <dbReference type="ARBA" id="ARBA00022679"/>
    </source>
</evidence>
<feature type="domain" description="Carbohydrate kinase FGGY N-terminal" evidence="7">
    <location>
        <begin position="3"/>
        <end position="245"/>
    </location>
</feature>
<evidence type="ECO:0000259" key="7">
    <source>
        <dbReference type="Pfam" id="PF00370"/>
    </source>
</evidence>
<dbReference type="InterPro" id="IPR050406">
    <property type="entry name" value="FGGY_Carb_Kinase"/>
</dbReference>
<keyword evidence="4" id="KW-0418">Kinase</keyword>
<sequence length="491" mass="54749">MNMIAFDLGASSGKIYLGSFKDNMLNLKEIYRFQNSCIQMNGYLYWDIISIYANLEKGIRSCIQESSEPVVSMGLDTFSNDYGLVSKSGELLSCVHCYRDKRTQTHRQEIDRILSARERHFLTGNQIAPCNTLMHLAAMRLEDSGFMLDYADKLLFIPDLLTYFLTGCQISEYTIASVSEMFDFKTGSFHPRILDAYHIPDRLLPTVTMPGTVVGNLSNALCEEWNTDPFPVITVCEHDTASAFVSAPCEESSVIISSGTWSLVGIEMDGPVINETTCRYNLANEGGVPGRHRLMKSVMGLWILQEVQAYYNAIGMDISIPEMVQKAEAAKPYQYLIDPDDPIFFTPGNMPLHICKKCELLYNSAPSGVGELVRCVLESLAFKYRWAIEALKEATGMSLCDIHIVGGGSNNRLLNQLTADICHRTVYAGPENAAAMGNVIVQLIAHGQIKSIEEGRSLVKETCPAVVFYPREAEAEACEEQYKKFVELISK</sequence>
<dbReference type="EMBL" id="JAHQCX010000008">
    <property type="protein sequence ID" value="MBU9726858.1"/>
    <property type="molecule type" value="Genomic_DNA"/>
</dbReference>
<dbReference type="InterPro" id="IPR013449">
    <property type="entry name" value="Rhamnulokinase"/>
</dbReference>
<reference evidence="9 10" key="1">
    <citation type="submission" date="2021-06" db="EMBL/GenBank/DDBJ databases">
        <title>Description of novel taxa of the family Lachnospiraceae.</title>
        <authorList>
            <person name="Chaplin A.V."/>
            <person name="Sokolova S.R."/>
            <person name="Pikina A.P."/>
            <person name="Korzhanova M."/>
            <person name="Belova V."/>
            <person name="Korostin D."/>
            <person name="Efimov B.A."/>
        </authorList>
    </citation>
    <scope>NUCLEOTIDE SEQUENCE [LARGE SCALE GENOMIC DNA]</scope>
    <source>
        <strain evidence="9 10">ASD4241</strain>
    </source>
</reference>
<evidence type="ECO:0000313" key="9">
    <source>
        <dbReference type="EMBL" id="MBU9726858.1"/>
    </source>
</evidence>
<evidence type="ECO:0000256" key="6">
    <source>
        <dbReference type="ARBA" id="ARBA00023308"/>
    </source>
</evidence>
<dbReference type="Gene3D" id="3.30.420.40">
    <property type="match status" value="2"/>
</dbReference>
<keyword evidence="6" id="KW-0684">Rhamnose metabolism</keyword>
<evidence type="ECO:0000313" key="10">
    <source>
        <dbReference type="Proteomes" id="UP001314681"/>
    </source>
</evidence>
<dbReference type="RefSeq" id="WP_158354227.1">
    <property type="nucleotide sequence ID" value="NZ_JAHQCX010000008.1"/>
</dbReference>
<accession>A0ABS6K8L5</accession>
<dbReference type="Pfam" id="PF02782">
    <property type="entry name" value="FGGY_C"/>
    <property type="match status" value="1"/>
</dbReference>
<dbReference type="InterPro" id="IPR018484">
    <property type="entry name" value="FGGY_N"/>
</dbReference>
<feature type="domain" description="Carbohydrate kinase FGGY C-terminal" evidence="8">
    <location>
        <begin position="256"/>
        <end position="445"/>
    </location>
</feature>
<evidence type="ECO:0000256" key="1">
    <source>
        <dbReference type="ARBA" id="ARBA00009156"/>
    </source>
</evidence>
<keyword evidence="2" id="KW-0808">Transferase</keyword>
<comment type="caution">
    <text evidence="9">The sequence shown here is derived from an EMBL/GenBank/DDBJ whole genome shotgun (WGS) entry which is preliminary data.</text>
</comment>
<dbReference type="InterPro" id="IPR018485">
    <property type="entry name" value="FGGY_C"/>
</dbReference>
<evidence type="ECO:0000259" key="8">
    <source>
        <dbReference type="Pfam" id="PF02782"/>
    </source>
</evidence>
<name>A0ABS6K8L5_9FIRM</name>
<protein>
    <submittedName>
        <fullName evidence="9">Rhamnulokinase</fullName>
    </submittedName>
</protein>
<dbReference type="InterPro" id="IPR043129">
    <property type="entry name" value="ATPase_NBD"/>
</dbReference>
<gene>
    <name evidence="9" type="ORF">KTH90_12620</name>
</gene>
<organism evidence="9 10">
    <name type="scientific">Diplocloster modestus</name>
    <dbReference type="NCBI Taxonomy" id="2850322"/>
    <lineage>
        <taxon>Bacteria</taxon>
        <taxon>Bacillati</taxon>
        <taxon>Bacillota</taxon>
        <taxon>Clostridia</taxon>
        <taxon>Lachnospirales</taxon>
        <taxon>Lachnospiraceae</taxon>
        <taxon>Diplocloster</taxon>
    </lineage>
</organism>
<evidence type="ECO:0000256" key="3">
    <source>
        <dbReference type="ARBA" id="ARBA00022741"/>
    </source>
</evidence>
<proteinExistence type="inferred from homology"/>
<evidence type="ECO:0000256" key="5">
    <source>
        <dbReference type="ARBA" id="ARBA00022840"/>
    </source>
</evidence>
<comment type="similarity">
    <text evidence="1">Belongs to the FGGY kinase family.</text>
</comment>
<keyword evidence="3" id="KW-0547">Nucleotide-binding</keyword>
<dbReference type="CDD" id="cd07771">
    <property type="entry name" value="ASKHA_NBD_FGGY_RhaB-like"/>
    <property type="match status" value="1"/>
</dbReference>
<dbReference type="Pfam" id="PF00370">
    <property type="entry name" value="FGGY_N"/>
    <property type="match status" value="1"/>
</dbReference>
<keyword evidence="10" id="KW-1185">Reference proteome</keyword>
<dbReference type="PANTHER" id="PTHR43095:SF2">
    <property type="entry name" value="GLUCONOKINASE"/>
    <property type="match status" value="1"/>
</dbReference>